<protein>
    <submittedName>
        <fullName evidence="13">D-alanyl-D-alanine carboxypeptidase</fullName>
    </submittedName>
</protein>
<gene>
    <name evidence="13" type="ORF">LKD81_12550</name>
</gene>
<keyword evidence="10" id="KW-0812">Transmembrane</keyword>
<dbReference type="InterPro" id="IPR018044">
    <property type="entry name" value="Peptidase_S11"/>
</dbReference>
<dbReference type="Pfam" id="PF00768">
    <property type="entry name" value="Peptidase_S11"/>
    <property type="match status" value="1"/>
</dbReference>
<evidence type="ECO:0000256" key="11">
    <source>
        <dbReference type="SAM" id="SignalP"/>
    </source>
</evidence>
<feature type="active site" description="Acyl-ester intermediate" evidence="7">
    <location>
        <position position="77"/>
    </location>
</feature>
<evidence type="ECO:0000256" key="8">
    <source>
        <dbReference type="PIRSR" id="PIRSR618044-2"/>
    </source>
</evidence>
<dbReference type="GO" id="GO:0006508">
    <property type="term" value="P:proteolysis"/>
    <property type="evidence" value="ECO:0007669"/>
    <property type="project" value="InterPro"/>
</dbReference>
<feature type="active site" description="Proton acceptor" evidence="7">
    <location>
        <position position="80"/>
    </location>
</feature>
<feature type="chain" id="PRO_5042093231" evidence="11">
    <location>
        <begin position="28"/>
        <end position="468"/>
    </location>
</feature>
<sequence length="468" mass="51437">MHSKHLRSLLAFLIALLLLFPALPAAAAELPAPTDLTGIQNYPEAPETEAPATILMEAKTGAILYQKNMNQTYYPASITKVMTALLTIENCSLDETVTFSYRATHELEPGSSSIARTEGEELSVRDCLYALLFSSANEVAQALAEHVSGSIEDFAVLMNQKAKELGCKNTHFTNPSGLNDENHTTTPYDMALIMRAAIQEPSYLDIYSTTSYTIPATNKNKDSLPIAQKHGLLKSGPNHYEYAVAGKTGYTVIAGHTLVTYAAKNNMDLICVTMGCDSSDSQYSTTRTLFEYGFNNYTMYNIAETDTNFQTNNALLEDDSFLGSSLLSLSVSSDSWIILPNAVPFASLQSEFSWASGDSGTDTLATVTYSYSGIQVGSADLTVSMDATETFPYAETSAAAFSSSTSLDGIRFRLEQLSLRTILLVLVILVLLILVLITVFRRMARKKRRALYRKRSNRGRSRRKQKKF</sequence>
<evidence type="ECO:0000256" key="3">
    <source>
        <dbReference type="ARBA" id="ARBA00022801"/>
    </source>
</evidence>
<dbReference type="GO" id="GO:0009252">
    <property type="term" value="P:peptidoglycan biosynthetic process"/>
    <property type="evidence" value="ECO:0007669"/>
    <property type="project" value="UniProtKB-KW"/>
</dbReference>
<dbReference type="Proteomes" id="UP001198182">
    <property type="component" value="Unassembled WGS sequence"/>
</dbReference>
<evidence type="ECO:0000256" key="4">
    <source>
        <dbReference type="ARBA" id="ARBA00022960"/>
    </source>
</evidence>
<dbReference type="RefSeq" id="WP_308454302.1">
    <property type="nucleotide sequence ID" value="NZ_JAJEQR010000040.1"/>
</dbReference>
<evidence type="ECO:0000256" key="2">
    <source>
        <dbReference type="ARBA" id="ARBA00022729"/>
    </source>
</evidence>
<evidence type="ECO:0000256" key="9">
    <source>
        <dbReference type="RuleBase" id="RU004016"/>
    </source>
</evidence>
<organism evidence="13 14">
    <name type="scientific">Hominifimenecus microfluidus</name>
    <dbReference type="NCBI Taxonomy" id="2885348"/>
    <lineage>
        <taxon>Bacteria</taxon>
        <taxon>Bacillati</taxon>
        <taxon>Bacillota</taxon>
        <taxon>Clostridia</taxon>
        <taxon>Lachnospirales</taxon>
        <taxon>Lachnospiraceae</taxon>
        <taxon>Hominifimenecus</taxon>
    </lineage>
</organism>
<feature type="binding site" evidence="8">
    <location>
        <position position="247"/>
    </location>
    <ligand>
        <name>substrate</name>
    </ligand>
</feature>
<keyword evidence="2 11" id="KW-0732">Signal</keyword>
<dbReference type="AlphaFoldDB" id="A0AAE3JGI7"/>
<evidence type="ECO:0000313" key="13">
    <source>
        <dbReference type="EMBL" id="MCC2231817.1"/>
    </source>
</evidence>
<dbReference type="EMBL" id="JAJEQR010000040">
    <property type="protein sequence ID" value="MCC2231817.1"/>
    <property type="molecule type" value="Genomic_DNA"/>
</dbReference>
<comment type="caution">
    <text evidence="13">The sequence shown here is derived from an EMBL/GenBank/DDBJ whole genome shotgun (WGS) entry which is preliminary data.</text>
</comment>
<dbReference type="GO" id="GO:0009002">
    <property type="term" value="F:serine-type D-Ala-D-Ala carboxypeptidase activity"/>
    <property type="evidence" value="ECO:0007669"/>
    <property type="project" value="InterPro"/>
</dbReference>
<keyword evidence="3" id="KW-0378">Hydrolase</keyword>
<dbReference type="PANTHER" id="PTHR21581:SF33">
    <property type="entry name" value="D-ALANYL-D-ALANINE CARBOXYPEPTIDASE DACB"/>
    <property type="match status" value="1"/>
</dbReference>
<keyword evidence="13" id="KW-0121">Carboxypeptidase</keyword>
<keyword evidence="4" id="KW-0133">Cell shape</keyword>
<dbReference type="Gene3D" id="3.40.710.10">
    <property type="entry name" value="DD-peptidase/beta-lactamase superfamily"/>
    <property type="match status" value="1"/>
</dbReference>
<evidence type="ECO:0000256" key="10">
    <source>
        <dbReference type="SAM" id="Phobius"/>
    </source>
</evidence>
<keyword evidence="6" id="KW-0961">Cell wall biogenesis/degradation</keyword>
<dbReference type="SUPFAM" id="SSF56601">
    <property type="entry name" value="beta-lactamase/transpeptidase-like"/>
    <property type="match status" value="1"/>
</dbReference>
<keyword evidence="10" id="KW-0472">Membrane</keyword>
<reference evidence="13" key="1">
    <citation type="submission" date="2021-10" db="EMBL/GenBank/DDBJ databases">
        <title>Anaerobic single-cell dispensing facilitates the cultivation of human gut bacteria.</title>
        <authorList>
            <person name="Afrizal A."/>
        </authorList>
    </citation>
    <scope>NUCLEOTIDE SEQUENCE</scope>
    <source>
        <strain evidence="13">CLA-AA-H215</strain>
    </source>
</reference>
<proteinExistence type="inferred from homology"/>
<dbReference type="PANTHER" id="PTHR21581">
    <property type="entry name" value="D-ALANYL-D-ALANINE CARBOXYPEPTIDASE"/>
    <property type="match status" value="1"/>
</dbReference>
<dbReference type="InterPro" id="IPR012338">
    <property type="entry name" value="Beta-lactam/transpept-like"/>
</dbReference>
<keyword evidence="13" id="KW-0645">Protease</keyword>
<feature type="transmembrane region" description="Helical" evidence="10">
    <location>
        <begin position="421"/>
        <end position="440"/>
    </location>
</feature>
<evidence type="ECO:0000256" key="6">
    <source>
        <dbReference type="ARBA" id="ARBA00023316"/>
    </source>
</evidence>
<dbReference type="PRINTS" id="PR00725">
    <property type="entry name" value="DADACBPTASE1"/>
</dbReference>
<accession>A0AAE3JGI7</accession>
<keyword evidence="10" id="KW-1133">Transmembrane helix</keyword>
<evidence type="ECO:0000256" key="7">
    <source>
        <dbReference type="PIRSR" id="PIRSR618044-1"/>
    </source>
</evidence>
<evidence type="ECO:0000259" key="12">
    <source>
        <dbReference type="Pfam" id="PF00768"/>
    </source>
</evidence>
<evidence type="ECO:0000313" key="14">
    <source>
        <dbReference type="Proteomes" id="UP001198182"/>
    </source>
</evidence>
<feature type="signal peptide" evidence="11">
    <location>
        <begin position="1"/>
        <end position="27"/>
    </location>
</feature>
<evidence type="ECO:0000256" key="1">
    <source>
        <dbReference type="ARBA" id="ARBA00007164"/>
    </source>
</evidence>
<dbReference type="InterPro" id="IPR001967">
    <property type="entry name" value="Peptidase_S11_N"/>
</dbReference>
<comment type="similarity">
    <text evidence="1 9">Belongs to the peptidase S11 family.</text>
</comment>
<keyword evidence="5" id="KW-0573">Peptidoglycan synthesis</keyword>
<dbReference type="GO" id="GO:0008360">
    <property type="term" value="P:regulation of cell shape"/>
    <property type="evidence" value="ECO:0007669"/>
    <property type="project" value="UniProtKB-KW"/>
</dbReference>
<name>A0AAE3JGI7_9FIRM</name>
<feature type="active site" evidence="7">
    <location>
        <position position="135"/>
    </location>
</feature>
<evidence type="ECO:0000256" key="5">
    <source>
        <dbReference type="ARBA" id="ARBA00022984"/>
    </source>
</evidence>
<keyword evidence="14" id="KW-1185">Reference proteome</keyword>
<feature type="domain" description="Peptidase S11 D-alanyl-D-alanine carboxypeptidase A N-terminal" evidence="12">
    <location>
        <begin position="42"/>
        <end position="277"/>
    </location>
</feature>
<dbReference type="GO" id="GO:0071555">
    <property type="term" value="P:cell wall organization"/>
    <property type="evidence" value="ECO:0007669"/>
    <property type="project" value="UniProtKB-KW"/>
</dbReference>